<comment type="caution">
    <text evidence="3">The sequence shown here is derived from an EMBL/GenBank/DDBJ whole genome shotgun (WGS) entry which is preliminary data.</text>
</comment>
<sequence>MSYLTNNKIIFHIDFDSYFVSAHRALNPELINKPVAVGRKLKRSIASSISYELKQLGVKAGWPNFKIFQLEPKTIIVEPNFELYVNLSTKIFSYLSHKYTKLIEIYSIDECWLDVTHIVNNGDPLILARKIQNEIKNKFKIPISIGISYNKFLAKMATNLGKPFGLKHLTKNNFKDHIWPLEIKEFFGIGKNSWPKLNDLNIYTIGDLAQIDPYNLEFYDIFKSRSQNIVNEANGLGDDNVIVEKNKVKSIGTDLTFMSSDLEEREELIDILKVLVKKITTKAQNRNLVGNVVYINLRDSDKNWKGQQKKIKEYTNDNSEILETAIRLFDSSWNGKPLRGIGVKLNNVLPIEEVGRQLKLFDNRAKRKETSNNTKEQKIKNIIRNLNRESHFDFLTTAETLLNKDEFAKVQVKFVSEEVKIKDKQGEK</sequence>
<evidence type="ECO:0000259" key="2">
    <source>
        <dbReference type="PROSITE" id="PS50173"/>
    </source>
</evidence>
<dbReference type="GO" id="GO:0003684">
    <property type="term" value="F:damaged DNA binding"/>
    <property type="evidence" value="ECO:0007669"/>
    <property type="project" value="InterPro"/>
</dbReference>
<dbReference type="SUPFAM" id="SSF56672">
    <property type="entry name" value="DNA/RNA polymerases"/>
    <property type="match status" value="1"/>
</dbReference>
<evidence type="ECO:0000313" key="4">
    <source>
        <dbReference type="Proteomes" id="UP000004978"/>
    </source>
</evidence>
<dbReference type="CDD" id="cd03586">
    <property type="entry name" value="PolY_Pol_IV_kappa"/>
    <property type="match status" value="1"/>
</dbReference>
<dbReference type="GO" id="GO:0003887">
    <property type="term" value="F:DNA-directed DNA polymerase activity"/>
    <property type="evidence" value="ECO:0007669"/>
    <property type="project" value="InterPro"/>
</dbReference>
<keyword evidence="4" id="KW-1185">Reference proteome</keyword>
<dbReference type="Gene3D" id="3.30.70.270">
    <property type="match status" value="1"/>
</dbReference>
<dbReference type="Gene3D" id="3.30.1490.100">
    <property type="entry name" value="DNA polymerase, Y-family, little finger domain"/>
    <property type="match status" value="1"/>
</dbReference>
<feature type="domain" description="UmuC" evidence="2">
    <location>
        <begin position="10"/>
        <end position="190"/>
    </location>
</feature>
<dbReference type="EMBL" id="AFXA01000009">
    <property type="protein sequence ID" value="EGV00316.1"/>
    <property type="molecule type" value="Genomic_DNA"/>
</dbReference>
<dbReference type="InterPro" id="IPR043502">
    <property type="entry name" value="DNA/RNA_pol_sf"/>
</dbReference>
<dbReference type="Gene3D" id="3.40.1170.60">
    <property type="match status" value="1"/>
</dbReference>
<dbReference type="InterPro" id="IPR043128">
    <property type="entry name" value="Rev_trsase/Diguanyl_cyclase"/>
</dbReference>
<dbReference type="InterPro" id="IPR036775">
    <property type="entry name" value="DNA_pol_Y-fam_lit_finger_sf"/>
</dbReference>
<dbReference type="InterPro" id="IPR017961">
    <property type="entry name" value="DNA_pol_Y-fam_little_finger"/>
</dbReference>
<dbReference type="PANTHER" id="PTHR11076:SF33">
    <property type="entry name" value="DNA POLYMERASE KAPPA"/>
    <property type="match status" value="1"/>
</dbReference>
<organism evidence="3 4">
    <name type="scientific">Mycoplasmopsis columbina SF7</name>
    <dbReference type="NCBI Taxonomy" id="1037410"/>
    <lineage>
        <taxon>Bacteria</taxon>
        <taxon>Bacillati</taxon>
        <taxon>Mycoplasmatota</taxon>
        <taxon>Mycoplasmoidales</taxon>
        <taxon>Metamycoplasmataceae</taxon>
        <taxon>Mycoplasmopsis</taxon>
    </lineage>
</organism>
<accession>F9UJX0</accession>
<dbReference type="STRING" id="1037410.MCSF7_00884"/>
<dbReference type="GO" id="GO:0009432">
    <property type="term" value="P:SOS response"/>
    <property type="evidence" value="ECO:0007669"/>
    <property type="project" value="TreeGrafter"/>
</dbReference>
<dbReference type="InterPro" id="IPR001126">
    <property type="entry name" value="UmuC"/>
</dbReference>
<evidence type="ECO:0000256" key="1">
    <source>
        <dbReference type="ARBA" id="ARBA00010945"/>
    </source>
</evidence>
<dbReference type="PROSITE" id="PS50173">
    <property type="entry name" value="UMUC"/>
    <property type="match status" value="1"/>
</dbReference>
<dbReference type="InterPro" id="IPR022880">
    <property type="entry name" value="DNApol_IV"/>
</dbReference>
<comment type="similarity">
    <text evidence="1">Belongs to the DNA polymerase type-Y family.</text>
</comment>
<gene>
    <name evidence="3" type="ORF">MCSF7_00884</name>
</gene>
<dbReference type="GO" id="GO:0042276">
    <property type="term" value="P:error-prone translesion synthesis"/>
    <property type="evidence" value="ECO:0007669"/>
    <property type="project" value="TreeGrafter"/>
</dbReference>
<dbReference type="PANTHER" id="PTHR11076">
    <property type="entry name" value="DNA REPAIR POLYMERASE UMUC / TRANSFERASE FAMILY MEMBER"/>
    <property type="match status" value="1"/>
</dbReference>
<dbReference type="RefSeq" id="WP_006608587.1">
    <property type="nucleotide sequence ID" value="NZ_AFXA01000009.1"/>
</dbReference>
<dbReference type="Proteomes" id="UP000004978">
    <property type="component" value="Unassembled WGS sequence"/>
</dbReference>
<dbReference type="Pfam" id="PF11799">
    <property type="entry name" value="IMS_C"/>
    <property type="match status" value="1"/>
</dbReference>
<protein>
    <submittedName>
        <fullName evidence="3">DNA-damage repair protein</fullName>
    </submittedName>
</protein>
<dbReference type="Gene3D" id="1.10.150.20">
    <property type="entry name" value="5' to 3' exonuclease, C-terminal subdomain"/>
    <property type="match status" value="1"/>
</dbReference>
<name>F9UJX0_9BACT</name>
<dbReference type="Pfam" id="PF00817">
    <property type="entry name" value="IMS"/>
    <property type="match status" value="1"/>
</dbReference>
<dbReference type="SUPFAM" id="SSF100879">
    <property type="entry name" value="Lesion bypass DNA polymerase (Y-family), little finger domain"/>
    <property type="match status" value="1"/>
</dbReference>
<dbReference type="InterPro" id="IPR050116">
    <property type="entry name" value="DNA_polymerase-Y"/>
</dbReference>
<dbReference type="AlphaFoldDB" id="F9UJX0"/>
<dbReference type="eggNOG" id="COG0389">
    <property type="taxonomic scope" value="Bacteria"/>
</dbReference>
<dbReference type="GO" id="GO:0005829">
    <property type="term" value="C:cytosol"/>
    <property type="evidence" value="ECO:0007669"/>
    <property type="project" value="TreeGrafter"/>
</dbReference>
<evidence type="ECO:0000313" key="3">
    <source>
        <dbReference type="EMBL" id="EGV00316.1"/>
    </source>
</evidence>
<dbReference type="GO" id="GO:0006281">
    <property type="term" value="P:DNA repair"/>
    <property type="evidence" value="ECO:0007669"/>
    <property type="project" value="InterPro"/>
</dbReference>
<proteinExistence type="inferred from homology"/>
<reference evidence="3 4" key="1">
    <citation type="journal article" date="2013" name="Genome Announc.">
        <title>Genome Sequence of Mycoplasma columbinum Strain SF7.</title>
        <authorList>
            <person name="Guo Z."/>
            <person name="Xu X."/>
            <person name="Zheng Q."/>
            <person name="Li T."/>
            <person name="Kuang S."/>
            <person name="Zhang Z."/>
            <person name="Chen Y."/>
            <person name="Lu X."/>
            <person name="Zhou R."/>
            <person name="Bi D."/>
            <person name="Jin H."/>
        </authorList>
    </citation>
    <scope>NUCLEOTIDE SEQUENCE [LARGE SCALE GENOMIC DNA]</scope>
    <source>
        <strain evidence="3 4">SF7</strain>
    </source>
</reference>